<feature type="compositionally biased region" description="Basic and acidic residues" evidence="1">
    <location>
        <begin position="136"/>
        <end position="148"/>
    </location>
</feature>
<accession>A0A426XWD7</accession>
<evidence type="ECO:0000313" key="3">
    <source>
        <dbReference type="Proteomes" id="UP000287651"/>
    </source>
</evidence>
<feature type="compositionally biased region" description="Basic and acidic residues" evidence="1">
    <location>
        <begin position="1"/>
        <end position="34"/>
    </location>
</feature>
<dbReference type="EMBL" id="AMZH03016860">
    <property type="protein sequence ID" value="RRT43868.1"/>
    <property type="molecule type" value="Genomic_DNA"/>
</dbReference>
<dbReference type="Proteomes" id="UP000287651">
    <property type="component" value="Unassembled WGS sequence"/>
</dbReference>
<comment type="caution">
    <text evidence="2">The sequence shown here is derived from an EMBL/GenBank/DDBJ whole genome shotgun (WGS) entry which is preliminary data.</text>
</comment>
<protein>
    <submittedName>
        <fullName evidence="2">Uncharacterized protein</fullName>
    </submittedName>
</protein>
<organism evidence="2 3">
    <name type="scientific">Ensete ventricosum</name>
    <name type="common">Abyssinian banana</name>
    <name type="synonym">Musa ensete</name>
    <dbReference type="NCBI Taxonomy" id="4639"/>
    <lineage>
        <taxon>Eukaryota</taxon>
        <taxon>Viridiplantae</taxon>
        <taxon>Streptophyta</taxon>
        <taxon>Embryophyta</taxon>
        <taxon>Tracheophyta</taxon>
        <taxon>Spermatophyta</taxon>
        <taxon>Magnoliopsida</taxon>
        <taxon>Liliopsida</taxon>
        <taxon>Zingiberales</taxon>
        <taxon>Musaceae</taxon>
        <taxon>Ensete</taxon>
    </lineage>
</organism>
<reference evidence="2 3" key="1">
    <citation type="journal article" date="2014" name="Agronomy (Basel)">
        <title>A Draft Genome Sequence for Ensete ventricosum, the Drought-Tolerant Tree Against Hunger.</title>
        <authorList>
            <person name="Harrison J."/>
            <person name="Moore K.A."/>
            <person name="Paszkiewicz K."/>
            <person name="Jones T."/>
            <person name="Grant M."/>
            <person name="Ambacheew D."/>
            <person name="Muzemil S."/>
            <person name="Studholme D.J."/>
        </authorList>
    </citation>
    <scope>NUCLEOTIDE SEQUENCE [LARGE SCALE GENOMIC DNA]</scope>
</reference>
<evidence type="ECO:0000256" key="1">
    <source>
        <dbReference type="SAM" id="MobiDB-lite"/>
    </source>
</evidence>
<gene>
    <name evidence="2" type="ORF">B296_00045737</name>
</gene>
<dbReference type="AlphaFoldDB" id="A0A426XWD7"/>
<proteinExistence type="predicted"/>
<sequence>MEHHLLLAEPRPHPGDGEGKQRRSGDHEQPDRALPHAPPPEPQVAKRLHRLLPQHPRQLQDGLFPFADDVNGDWFASEPTESGLNPKESLQGVGRTRGNSRPRGETAAAAPNWQRQSLEFDSVRRILGAKTWKKHGLTERERERERVSERRRHV</sequence>
<evidence type="ECO:0000313" key="2">
    <source>
        <dbReference type="EMBL" id="RRT43868.1"/>
    </source>
</evidence>
<name>A0A426XWD7_ENSVE</name>
<feature type="region of interest" description="Disordered" evidence="1">
    <location>
        <begin position="1"/>
        <end position="111"/>
    </location>
</feature>
<feature type="region of interest" description="Disordered" evidence="1">
    <location>
        <begin position="135"/>
        <end position="154"/>
    </location>
</feature>